<gene>
    <name evidence="2" type="ORF">FOF52_14555</name>
</gene>
<evidence type="ECO:0000313" key="3">
    <source>
        <dbReference type="Proteomes" id="UP000832041"/>
    </source>
</evidence>
<keyword evidence="1" id="KW-1133">Transmembrane helix</keyword>
<accession>A0ABY4L2Z8</accession>
<feature type="transmembrane region" description="Helical" evidence="1">
    <location>
        <begin position="47"/>
        <end position="67"/>
    </location>
</feature>
<evidence type="ECO:0000256" key="1">
    <source>
        <dbReference type="SAM" id="Phobius"/>
    </source>
</evidence>
<dbReference type="EMBL" id="CP051627">
    <property type="protein sequence ID" value="UPT22033.1"/>
    <property type="molecule type" value="Genomic_DNA"/>
</dbReference>
<dbReference type="Proteomes" id="UP000832041">
    <property type="component" value="Chromosome"/>
</dbReference>
<organism evidence="2 3">
    <name type="scientific">Thermobifida alba</name>
    <name type="common">Thermomonospora alba</name>
    <dbReference type="NCBI Taxonomy" id="53522"/>
    <lineage>
        <taxon>Bacteria</taxon>
        <taxon>Bacillati</taxon>
        <taxon>Actinomycetota</taxon>
        <taxon>Actinomycetes</taxon>
        <taxon>Streptosporangiales</taxon>
        <taxon>Nocardiopsidaceae</taxon>
        <taxon>Thermobifida</taxon>
    </lineage>
</organism>
<evidence type="ECO:0000313" key="2">
    <source>
        <dbReference type="EMBL" id="UPT22033.1"/>
    </source>
</evidence>
<keyword evidence="3" id="KW-1185">Reference proteome</keyword>
<protein>
    <recommendedName>
        <fullName evidence="4">DUF4190 domain-containing protein</fullName>
    </recommendedName>
</protein>
<evidence type="ECO:0008006" key="4">
    <source>
        <dbReference type="Google" id="ProtNLM"/>
    </source>
</evidence>
<reference evidence="2 3" key="1">
    <citation type="submission" date="2020-04" db="EMBL/GenBank/DDBJ databases">
        <title>Thermobifida alba genome sequencing and assembly.</title>
        <authorList>
            <person name="Luzics S."/>
            <person name="Horvath B."/>
            <person name="Nagy I."/>
            <person name="Toth A."/>
            <person name="Nagy I."/>
            <person name="Kukolya J."/>
        </authorList>
    </citation>
    <scope>NUCLEOTIDE SEQUENCE [LARGE SCALE GENOMIC DNA]</scope>
    <source>
        <strain evidence="2 3">DSM 43795</strain>
    </source>
</reference>
<dbReference type="RefSeq" id="WP_248590512.1">
    <property type="nucleotide sequence ID" value="NZ_BAABEB010000005.1"/>
</dbReference>
<sequence length="131" mass="13507">MPILLRASVRGQAAVMRAAEAGGGPLPWAWTPEPQLPTSVLPPLEQLLAWGRGVIVVIAVIGVLYCAGKIVVGRLGRSDVAVEGVGGLLWTVMGILLMIIAVTVVMTLVSGSGSETDTDTDTDDGVFIASV</sequence>
<keyword evidence="1" id="KW-0472">Membrane</keyword>
<proteinExistence type="predicted"/>
<feature type="transmembrane region" description="Helical" evidence="1">
    <location>
        <begin position="88"/>
        <end position="109"/>
    </location>
</feature>
<name>A0ABY4L2Z8_THEAE</name>
<keyword evidence="1" id="KW-0812">Transmembrane</keyword>